<dbReference type="FunFam" id="3.30.70.890:FF:000001">
    <property type="entry name" value="Galactokinase"/>
    <property type="match status" value="1"/>
</dbReference>
<dbReference type="GO" id="GO:0005524">
    <property type="term" value="F:ATP binding"/>
    <property type="evidence" value="ECO:0007669"/>
    <property type="project" value="UniProtKB-UniRule"/>
</dbReference>
<evidence type="ECO:0000256" key="7">
    <source>
        <dbReference type="ARBA" id="ARBA00022840"/>
    </source>
</evidence>
<dbReference type="Pfam" id="PF08544">
    <property type="entry name" value="GHMP_kinases_C"/>
    <property type="match status" value="1"/>
</dbReference>
<dbReference type="PROSITE" id="PS00627">
    <property type="entry name" value="GHMP_KINASES_ATP"/>
    <property type="match status" value="1"/>
</dbReference>
<dbReference type="InterPro" id="IPR000705">
    <property type="entry name" value="Galactokinase"/>
</dbReference>
<keyword evidence="9" id="KW-0299">Galactose metabolism</keyword>
<dbReference type="RefSeq" id="WP_012003150.1">
    <property type="nucleotide sequence ID" value="NC_009828.1"/>
</dbReference>
<keyword evidence="8" id="KW-0460">Magnesium</keyword>
<dbReference type="GO" id="GO:0006012">
    <property type="term" value="P:galactose metabolic process"/>
    <property type="evidence" value="ECO:0007669"/>
    <property type="project" value="UniProtKB-UniRule"/>
</dbReference>
<evidence type="ECO:0000313" key="15">
    <source>
        <dbReference type="EMBL" id="ABV33669.1"/>
    </source>
</evidence>
<keyword evidence="5" id="KW-0547">Nucleotide-binding</keyword>
<dbReference type="InterPro" id="IPR006204">
    <property type="entry name" value="GHMP_kinase_N_dom"/>
</dbReference>
<dbReference type="SUPFAM" id="SSF54211">
    <property type="entry name" value="Ribosomal protein S5 domain 2-like"/>
    <property type="match status" value="1"/>
</dbReference>
<dbReference type="STRING" id="416591.Tlet_1104"/>
<dbReference type="FunFam" id="3.30.230.10:FF:000126">
    <property type="entry name" value="Galactokinase"/>
    <property type="match status" value="1"/>
</dbReference>
<evidence type="ECO:0000256" key="4">
    <source>
        <dbReference type="ARBA" id="ARBA00022723"/>
    </source>
</evidence>
<evidence type="ECO:0000256" key="11">
    <source>
        <dbReference type="NCBIfam" id="TIGR00131"/>
    </source>
</evidence>
<dbReference type="InterPro" id="IPR036554">
    <property type="entry name" value="GHMP_kinase_C_sf"/>
</dbReference>
<dbReference type="AlphaFoldDB" id="A8F685"/>
<dbReference type="InterPro" id="IPR019539">
    <property type="entry name" value="GalKase_N"/>
</dbReference>
<evidence type="ECO:0000256" key="5">
    <source>
        <dbReference type="ARBA" id="ARBA00022741"/>
    </source>
</evidence>
<evidence type="ECO:0000256" key="9">
    <source>
        <dbReference type="ARBA" id="ARBA00023144"/>
    </source>
</evidence>
<dbReference type="InterPro" id="IPR013750">
    <property type="entry name" value="GHMP_kinase_C_dom"/>
</dbReference>
<dbReference type="PANTHER" id="PTHR10457">
    <property type="entry name" value="MEVALONATE KINASE/GALACTOKINASE"/>
    <property type="match status" value="1"/>
</dbReference>
<evidence type="ECO:0000256" key="2">
    <source>
        <dbReference type="ARBA" id="ARBA00022490"/>
    </source>
</evidence>
<dbReference type="Gene3D" id="3.30.70.890">
    <property type="entry name" value="GHMP kinase, C-terminal domain"/>
    <property type="match status" value="1"/>
</dbReference>
<evidence type="ECO:0000256" key="8">
    <source>
        <dbReference type="ARBA" id="ARBA00022842"/>
    </source>
</evidence>
<dbReference type="GO" id="GO:0005829">
    <property type="term" value="C:cytosol"/>
    <property type="evidence" value="ECO:0007669"/>
    <property type="project" value="TreeGrafter"/>
</dbReference>
<feature type="domain" description="GHMP kinase N-terminal" evidence="12">
    <location>
        <begin position="68"/>
        <end position="155"/>
    </location>
</feature>
<dbReference type="GO" id="GO:0004335">
    <property type="term" value="F:galactokinase activity"/>
    <property type="evidence" value="ECO:0007669"/>
    <property type="project" value="UniProtKB-UniRule"/>
</dbReference>
<feature type="domain" description="GHMP kinase C-terminal" evidence="13">
    <location>
        <begin position="249"/>
        <end position="330"/>
    </location>
</feature>
<evidence type="ECO:0000313" key="16">
    <source>
        <dbReference type="Proteomes" id="UP000002016"/>
    </source>
</evidence>
<dbReference type="InterPro" id="IPR019741">
    <property type="entry name" value="Galactokinase_CS"/>
</dbReference>
<evidence type="ECO:0000256" key="6">
    <source>
        <dbReference type="ARBA" id="ARBA00022777"/>
    </source>
</evidence>
<dbReference type="EC" id="2.7.1.6" evidence="11"/>
<evidence type="ECO:0000256" key="10">
    <source>
        <dbReference type="ARBA" id="ARBA00023277"/>
    </source>
</evidence>
<dbReference type="NCBIfam" id="NF003006">
    <property type="entry name" value="PRK03817.1"/>
    <property type="match status" value="1"/>
</dbReference>
<dbReference type="InterPro" id="IPR006203">
    <property type="entry name" value="GHMP_knse_ATP-bd_CS"/>
</dbReference>
<evidence type="ECO:0000259" key="14">
    <source>
        <dbReference type="Pfam" id="PF10509"/>
    </source>
</evidence>
<dbReference type="NCBIfam" id="TIGR00131">
    <property type="entry name" value="gal_kin"/>
    <property type="match status" value="1"/>
</dbReference>
<proteinExistence type="inferred from homology"/>
<dbReference type="PRINTS" id="PR00959">
    <property type="entry name" value="MEVGALKINASE"/>
</dbReference>
<dbReference type="InterPro" id="IPR006206">
    <property type="entry name" value="Mevalonate/galactokinase"/>
</dbReference>
<keyword evidence="6 15" id="KW-0418">Kinase</keyword>
<dbReference type="InterPro" id="IPR020568">
    <property type="entry name" value="Ribosomal_Su5_D2-typ_SF"/>
</dbReference>
<dbReference type="PIRSF" id="PIRSF000530">
    <property type="entry name" value="Galactokinase"/>
    <property type="match status" value="1"/>
</dbReference>
<dbReference type="PANTHER" id="PTHR10457:SF7">
    <property type="entry name" value="GALACTOKINASE-RELATED"/>
    <property type="match status" value="1"/>
</dbReference>
<accession>A8F685</accession>
<dbReference type="OrthoDB" id="250531at2"/>
<evidence type="ECO:0000259" key="12">
    <source>
        <dbReference type="Pfam" id="PF00288"/>
    </source>
</evidence>
<dbReference type="SUPFAM" id="SSF55060">
    <property type="entry name" value="GHMP Kinase, C-terminal domain"/>
    <property type="match status" value="1"/>
</dbReference>
<comment type="similarity">
    <text evidence="1">Belongs to the GHMP kinase family. GalK subfamily.</text>
</comment>
<keyword evidence="2" id="KW-0963">Cytoplasm</keyword>
<dbReference type="HOGENOM" id="CLU_017814_2_1_0"/>
<keyword evidence="4" id="KW-0479">Metal-binding</keyword>
<dbReference type="EMBL" id="CP000812">
    <property type="protein sequence ID" value="ABV33669.1"/>
    <property type="molecule type" value="Genomic_DNA"/>
</dbReference>
<dbReference type="KEGG" id="tle:Tlet_1104"/>
<dbReference type="Pfam" id="PF10509">
    <property type="entry name" value="GalKase_gal_bdg"/>
    <property type="match status" value="1"/>
</dbReference>
<organism evidence="15 16">
    <name type="scientific">Pseudothermotoga lettingae (strain ATCC BAA-301 / DSM 14385 / NBRC 107922 / TMO)</name>
    <name type="common">Thermotoga lettingae</name>
    <dbReference type="NCBI Taxonomy" id="416591"/>
    <lineage>
        <taxon>Bacteria</taxon>
        <taxon>Thermotogati</taxon>
        <taxon>Thermotogota</taxon>
        <taxon>Thermotogae</taxon>
        <taxon>Thermotogales</taxon>
        <taxon>Thermotogaceae</taxon>
        <taxon>Pseudothermotoga</taxon>
    </lineage>
</organism>
<keyword evidence="3" id="KW-0808">Transferase</keyword>
<reference evidence="15 16" key="2">
    <citation type="journal article" date="2009" name="Proc. Natl. Acad. Sci. U.S.A.">
        <title>On the chimeric nature, thermophilic origin, and phylogenetic placement of the Thermotogales.</title>
        <authorList>
            <person name="Zhaxybayeva O."/>
            <person name="Swithers K.S."/>
            <person name="Lapierre P."/>
            <person name="Fournier G.P."/>
            <person name="Bickhart D.M."/>
            <person name="DeBoy R.T."/>
            <person name="Nelson K.E."/>
            <person name="Nesbo C.L."/>
            <person name="Doolittle W.F."/>
            <person name="Gogarten J.P."/>
            <person name="Noll K.M."/>
        </authorList>
    </citation>
    <scope>NUCLEOTIDE SEQUENCE [LARGE SCALE GENOMIC DNA]</scope>
    <source>
        <strain evidence="16">ATCC BAA-301 / DSM 14385 / NBRC 107922 / TMO</strain>
    </source>
</reference>
<dbReference type="eggNOG" id="COG0153">
    <property type="taxonomic scope" value="Bacteria"/>
</dbReference>
<dbReference type="PRINTS" id="PR00473">
    <property type="entry name" value="GALCTOKINASE"/>
</dbReference>
<reference evidence="15 16" key="1">
    <citation type="submission" date="2007-08" db="EMBL/GenBank/DDBJ databases">
        <title>Complete sequence of Thermotoga lettingae TMO.</title>
        <authorList>
            <consortium name="US DOE Joint Genome Institute"/>
            <person name="Copeland A."/>
            <person name="Lucas S."/>
            <person name="Lapidus A."/>
            <person name="Barry K."/>
            <person name="Glavina del Rio T."/>
            <person name="Dalin E."/>
            <person name="Tice H."/>
            <person name="Pitluck S."/>
            <person name="Foster B."/>
            <person name="Bruce D."/>
            <person name="Schmutz J."/>
            <person name="Larimer F."/>
            <person name="Land M."/>
            <person name="Hauser L."/>
            <person name="Kyrpides N."/>
            <person name="Mikhailova N."/>
            <person name="Nelson K."/>
            <person name="Gogarten J.P."/>
            <person name="Noll K."/>
            <person name="Richardson P."/>
        </authorList>
    </citation>
    <scope>NUCLEOTIDE SEQUENCE [LARGE SCALE GENOMIC DNA]</scope>
    <source>
        <strain evidence="16">ATCC BAA-301 / DSM 14385 / NBRC 107922 / TMO</strain>
    </source>
</reference>
<feature type="domain" description="Galactokinase N-terminal" evidence="14">
    <location>
        <begin position="4"/>
        <end position="35"/>
    </location>
</feature>
<dbReference type="InterPro" id="IPR014721">
    <property type="entry name" value="Ribsml_uS5_D2-typ_fold_subgr"/>
</dbReference>
<protein>
    <recommendedName>
        <fullName evidence="11">Galactokinase</fullName>
        <ecNumber evidence="11">2.7.1.6</ecNumber>
    </recommendedName>
</protein>
<dbReference type="PROSITE" id="PS00106">
    <property type="entry name" value="GALACTOKINASE"/>
    <property type="match status" value="1"/>
</dbReference>
<evidence type="ECO:0000256" key="1">
    <source>
        <dbReference type="ARBA" id="ARBA00006566"/>
    </source>
</evidence>
<gene>
    <name evidence="15" type="ordered locus">Tlet_1104</name>
</gene>
<keyword evidence="10" id="KW-0119">Carbohydrate metabolism</keyword>
<dbReference type="GO" id="GO:0046872">
    <property type="term" value="F:metal ion binding"/>
    <property type="evidence" value="ECO:0007669"/>
    <property type="project" value="UniProtKB-KW"/>
</dbReference>
<evidence type="ECO:0000256" key="3">
    <source>
        <dbReference type="ARBA" id="ARBA00022679"/>
    </source>
</evidence>
<name>A8F685_PSELT</name>
<dbReference type="Gene3D" id="3.30.230.10">
    <property type="match status" value="1"/>
</dbReference>
<dbReference type="Proteomes" id="UP000002016">
    <property type="component" value="Chromosome"/>
</dbReference>
<sequence length="352" mass="39823">MTKFRSPGRVNIIGEHTDYNNGFVLPFAIDKYIEVDVSSSNEFVFVSHTMNETVGLKKYEKLGKWTDYLMGVIWAIEKSGCEVKPVRIDVSSTLPLGAGLSSSAALETAVAYGLNSVMNLNLSKKQIVDVCVRAEREFVGVQCGIMDQFTVVFGKKDHAIFLDTFNLSYEYVPLNLGEYEFALIDSNTKHELSSSEYNKRREECERILKALHKNSFREITYEDLNQLEPALRKRARHVLDENKRVNMAVRALKKSEMFLLGNLLYESHVSLRDLYEVSCEEIDFIVGFLRGRLGILGARIVGGGFGGSVLVFGRKGCIEEAYHELRDRYYKMFGITPELIHIKSDCGVHAVV</sequence>
<dbReference type="Pfam" id="PF00288">
    <property type="entry name" value="GHMP_kinases_N"/>
    <property type="match status" value="1"/>
</dbReference>
<keyword evidence="16" id="KW-1185">Reference proteome</keyword>
<evidence type="ECO:0000259" key="13">
    <source>
        <dbReference type="Pfam" id="PF08544"/>
    </source>
</evidence>
<keyword evidence="7" id="KW-0067">ATP-binding</keyword>